<sequence length="163" mass="17559">MTQKLIAKKIQKATQGFTLIELLVVVSIIAILAVVSLSLFGNAQKVARDGVRRAEINAIAKSFESSRDIPNATYQYNTTYYNNDFGNSNPADPLGTRNYCIGINTTDTTPPAPPAAWTSGCPAAPFNNAFSDTWTMAAGTRSWTACASLEATTTPFCIKSIIR</sequence>
<name>A0A0G0U434_9BACT</name>
<gene>
    <name evidence="2" type="ORF">UU29_C0001G0073</name>
</gene>
<keyword evidence="1" id="KW-0472">Membrane</keyword>
<dbReference type="InterPro" id="IPR012902">
    <property type="entry name" value="N_methyl_site"/>
</dbReference>
<reference evidence="2 3" key="1">
    <citation type="journal article" date="2015" name="Nature">
        <title>rRNA introns, odd ribosomes, and small enigmatic genomes across a large radiation of phyla.</title>
        <authorList>
            <person name="Brown C.T."/>
            <person name="Hug L.A."/>
            <person name="Thomas B.C."/>
            <person name="Sharon I."/>
            <person name="Castelle C.J."/>
            <person name="Singh A."/>
            <person name="Wilkins M.J."/>
            <person name="Williams K.H."/>
            <person name="Banfield J.F."/>
        </authorList>
    </citation>
    <scope>NUCLEOTIDE SEQUENCE [LARGE SCALE GENOMIC DNA]</scope>
</reference>
<evidence type="ECO:0000313" key="2">
    <source>
        <dbReference type="EMBL" id="KKR83853.1"/>
    </source>
</evidence>
<dbReference type="PROSITE" id="PS00409">
    <property type="entry name" value="PROKAR_NTER_METHYL"/>
    <property type="match status" value="1"/>
</dbReference>
<organism evidence="2 3">
    <name type="scientific">Candidatus Daviesbacteria bacterium GW2011_GWA2_40_9</name>
    <dbReference type="NCBI Taxonomy" id="1618424"/>
    <lineage>
        <taxon>Bacteria</taxon>
        <taxon>Candidatus Daviesiibacteriota</taxon>
    </lineage>
</organism>
<keyword evidence="1" id="KW-1133">Transmembrane helix</keyword>
<dbReference type="InterPro" id="IPR045584">
    <property type="entry name" value="Pilin-like"/>
</dbReference>
<dbReference type="AlphaFoldDB" id="A0A0G0U434"/>
<dbReference type="Proteomes" id="UP000034601">
    <property type="component" value="Unassembled WGS sequence"/>
</dbReference>
<dbReference type="SUPFAM" id="SSF54523">
    <property type="entry name" value="Pili subunits"/>
    <property type="match status" value="1"/>
</dbReference>
<dbReference type="Gene3D" id="3.30.700.10">
    <property type="entry name" value="Glycoprotein, Type 4 Pilin"/>
    <property type="match status" value="1"/>
</dbReference>
<feature type="transmembrane region" description="Helical" evidence="1">
    <location>
        <begin position="20"/>
        <end position="40"/>
    </location>
</feature>
<comment type="caution">
    <text evidence="2">The sequence shown here is derived from an EMBL/GenBank/DDBJ whole genome shotgun (WGS) entry which is preliminary data.</text>
</comment>
<dbReference type="NCBIfam" id="TIGR02532">
    <property type="entry name" value="IV_pilin_GFxxxE"/>
    <property type="match status" value="1"/>
</dbReference>
<evidence type="ECO:0000256" key="1">
    <source>
        <dbReference type="SAM" id="Phobius"/>
    </source>
</evidence>
<dbReference type="EMBL" id="LCAB01000001">
    <property type="protein sequence ID" value="KKR83853.1"/>
    <property type="molecule type" value="Genomic_DNA"/>
</dbReference>
<keyword evidence="1" id="KW-0812">Transmembrane</keyword>
<dbReference type="Pfam" id="PF07963">
    <property type="entry name" value="N_methyl"/>
    <property type="match status" value="1"/>
</dbReference>
<evidence type="ECO:0000313" key="3">
    <source>
        <dbReference type="Proteomes" id="UP000034601"/>
    </source>
</evidence>
<accession>A0A0G0U434</accession>
<protein>
    <submittedName>
        <fullName evidence="2">Fimbrial protein pilin</fullName>
    </submittedName>
</protein>
<proteinExistence type="predicted"/>